<dbReference type="HOGENOM" id="CLU_020336_50_4_11"/>
<dbReference type="SUPFAM" id="SSF53474">
    <property type="entry name" value="alpha/beta-Hydrolases"/>
    <property type="match status" value="1"/>
</dbReference>
<dbReference type="PANTHER" id="PTHR43798">
    <property type="entry name" value="MONOACYLGLYCEROL LIPASE"/>
    <property type="match status" value="1"/>
</dbReference>
<dbReference type="OrthoDB" id="63519at2"/>
<evidence type="ECO:0000256" key="1">
    <source>
        <dbReference type="ARBA" id="ARBA00022801"/>
    </source>
</evidence>
<name>I0HA89_ACTM4</name>
<reference evidence="3 4" key="1">
    <citation type="submission" date="2012-02" db="EMBL/GenBank/DDBJ databases">
        <title>Complete genome sequence of Actinoplanes missouriensis 431 (= NBRC 102363).</title>
        <authorList>
            <person name="Ohnishi Y."/>
            <person name="Ishikawa J."/>
            <person name="Sekine M."/>
            <person name="Hosoyama A."/>
            <person name="Harada T."/>
            <person name="Narita H."/>
            <person name="Hata T."/>
            <person name="Konno Y."/>
            <person name="Tutikane K."/>
            <person name="Fujita N."/>
            <person name="Horinouchi S."/>
            <person name="Hayakawa M."/>
        </authorList>
    </citation>
    <scope>NUCLEOTIDE SEQUENCE [LARGE SCALE GENOMIC DNA]</scope>
    <source>
        <strain evidence="4">ATCC 14538 / DSM 43046 / CBS 188.64 / JCM 3121 / NBRC 102363 / NCIMB 12654 / NRRL B-3342 / UNCC 431</strain>
    </source>
</reference>
<feature type="domain" description="AB hydrolase-1" evidence="2">
    <location>
        <begin position="27"/>
        <end position="287"/>
    </location>
</feature>
<keyword evidence="4" id="KW-1185">Reference proteome</keyword>
<dbReference type="EMBL" id="AP012319">
    <property type="protein sequence ID" value="BAL89926.1"/>
    <property type="molecule type" value="Genomic_DNA"/>
</dbReference>
<dbReference type="KEGG" id="ams:AMIS_47060"/>
<dbReference type="eggNOG" id="COG0596">
    <property type="taxonomic scope" value="Bacteria"/>
</dbReference>
<dbReference type="InterPro" id="IPR050266">
    <property type="entry name" value="AB_hydrolase_sf"/>
</dbReference>
<sequence>MSKEIFFEDAGGEALAALDHGGDGPPVLLVHGTGHNAASWTPIAERLTRDHRVVAVDLRGHGHSTANSVDAEQYWRDLGTVVTALGWDRPLLVGHSTGGYAVTAAVAAGLVEPAGICVVDGLVLDDREASTRTLEGTRAPQTAAQLRQAFGYGLRLDAAQRDTWIGEQVAVTPTDWLNAGADPELVRAVVSRAFGEPGGDGLFVRRPTLEEVMMTTTPAPDAVIFPSVDVYGRVRCPMTIILPEQGFYAGRRDEVAAIVAAAPGRRLVGMPGGHNVVMTHPEQLAAAIS</sequence>
<dbReference type="GO" id="GO:0016787">
    <property type="term" value="F:hydrolase activity"/>
    <property type="evidence" value="ECO:0007669"/>
    <property type="project" value="UniProtKB-KW"/>
</dbReference>
<organism evidence="3 4">
    <name type="scientific">Actinoplanes missouriensis (strain ATCC 14538 / DSM 43046 / CBS 188.64 / JCM 3121 / NBRC 102363 / NCIMB 12654 / NRRL B-3342 / UNCC 431)</name>
    <dbReference type="NCBI Taxonomy" id="512565"/>
    <lineage>
        <taxon>Bacteria</taxon>
        <taxon>Bacillati</taxon>
        <taxon>Actinomycetota</taxon>
        <taxon>Actinomycetes</taxon>
        <taxon>Micromonosporales</taxon>
        <taxon>Micromonosporaceae</taxon>
        <taxon>Actinoplanes</taxon>
    </lineage>
</organism>
<dbReference type="InterPro" id="IPR000073">
    <property type="entry name" value="AB_hydrolase_1"/>
</dbReference>
<dbReference type="GO" id="GO:0016020">
    <property type="term" value="C:membrane"/>
    <property type="evidence" value="ECO:0007669"/>
    <property type="project" value="TreeGrafter"/>
</dbReference>
<dbReference type="AlphaFoldDB" id="I0HA89"/>
<dbReference type="RefSeq" id="WP_014444815.1">
    <property type="nucleotide sequence ID" value="NC_017093.1"/>
</dbReference>
<dbReference type="STRING" id="512565.AMIS_47060"/>
<dbReference type="InterPro" id="IPR029058">
    <property type="entry name" value="AB_hydrolase_fold"/>
</dbReference>
<dbReference type="PANTHER" id="PTHR43798:SF31">
    <property type="entry name" value="AB HYDROLASE SUPERFAMILY PROTEIN YCLE"/>
    <property type="match status" value="1"/>
</dbReference>
<dbReference type="Pfam" id="PF12697">
    <property type="entry name" value="Abhydrolase_6"/>
    <property type="match status" value="1"/>
</dbReference>
<evidence type="ECO:0000313" key="4">
    <source>
        <dbReference type="Proteomes" id="UP000007882"/>
    </source>
</evidence>
<dbReference type="Gene3D" id="3.40.50.1820">
    <property type="entry name" value="alpha/beta hydrolase"/>
    <property type="match status" value="1"/>
</dbReference>
<protein>
    <recommendedName>
        <fullName evidence="2">AB hydrolase-1 domain-containing protein</fullName>
    </recommendedName>
</protein>
<proteinExistence type="predicted"/>
<dbReference type="Proteomes" id="UP000007882">
    <property type="component" value="Chromosome"/>
</dbReference>
<gene>
    <name evidence="3" type="ordered locus">AMIS_47060</name>
</gene>
<keyword evidence="1" id="KW-0378">Hydrolase</keyword>
<accession>I0HA89</accession>
<evidence type="ECO:0000259" key="2">
    <source>
        <dbReference type="Pfam" id="PF12697"/>
    </source>
</evidence>
<dbReference type="PATRIC" id="fig|512565.3.peg.4693"/>
<evidence type="ECO:0000313" key="3">
    <source>
        <dbReference type="EMBL" id="BAL89926.1"/>
    </source>
</evidence>